<keyword evidence="3" id="KW-1185">Reference proteome</keyword>
<keyword evidence="1" id="KW-0472">Membrane</keyword>
<comment type="caution">
    <text evidence="2">The sequence shown here is derived from an EMBL/GenBank/DDBJ whole genome shotgun (WGS) entry which is preliminary data.</text>
</comment>
<evidence type="ECO:0008006" key="4">
    <source>
        <dbReference type="Google" id="ProtNLM"/>
    </source>
</evidence>
<keyword evidence="1" id="KW-0812">Transmembrane</keyword>
<sequence>MSEQHQVPLDPLSEPIETEMTVRRAPRIWPFLITGALLGVLVAVLVVTIGGTAENYTTGGSIGYFSVIFGIIGVGLAGVAFIIADRRSLKKATTATAQAVEAEPAKVEE</sequence>
<feature type="transmembrane region" description="Helical" evidence="1">
    <location>
        <begin position="62"/>
        <end position="84"/>
    </location>
</feature>
<organism evidence="2 3">
    <name type="scientific">Micrococcoides hystricis</name>
    <dbReference type="NCBI Taxonomy" id="1572761"/>
    <lineage>
        <taxon>Bacteria</taxon>
        <taxon>Bacillati</taxon>
        <taxon>Actinomycetota</taxon>
        <taxon>Actinomycetes</taxon>
        <taxon>Micrococcales</taxon>
        <taxon>Micrococcaceae</taxon>
        <taxon>Micrococcoides</taxon>
    </lineage>
</organism>
<protein>
    <recommendedName>
        <fullName evidence="4">MFS transporter</fullName>
    </recommendedName>
</protein>
<proteinExistence type="predicted"/>
<dbReference type="RefSeq" id="WP_377460645.1">
    <property type="nucleotide sequence ID" value="NZ_JBHLUB010000032.1"/>
</dbReference>
<reference evidence="2 3" key="1">
    <citation type="submission" date="2024-09" db="EMBL/GenBank/DDBJ databases">
        <authorList>
            <person name="Sun Q."/>
            <person name="Mori K."/>
        </authorList>
    </citation>
    <scope>NUCLEOTIDE SEQUENCE [LARGE SCALE GENOMIC DNA]</scope>
    <source>
        <strain evidence="2 3">NCAIM B.02604</strain>
    </source>
</reference>
<evidence type="ECO:0000313" key="2">
    <source>
        <dbReference type="EMBL" id="MFC0583020.1"/>
    </source>
</evidence>
<gene>
    <name evidence="2" type="ORF">ACFFFR_11650</name>
</gene>
<accession>A0ABV6PD22</accession>
<dbReference type="Proteomes" id="UP001589862">
    <property type="component" value="Unassembled WGS sequence"/>
</dbReference>
<evidence type="ECO:0000313" key="3">
    <source>
        <dbReference type="Proteomes" id="UP001589862"/>
    </source>
</evidence>
<name>A0ABV6PD22_9MICC</name>
<feature type="transmembrane region" description="Helical" evidence="1">
    <location>
        <begin position="28"/>
        <end position="50"/>
    </location>
</feature>
<keyword evidence="1" id="KW-1133">Transmembrane helix</keyword>
<evidence type="ECO:0000256" key="1">
    <source>
        <dbReference type="SAM" id="Phobius"/>
    </source>
</evidence>
<dbReference type="EMBL" id="JBHLUB010000032">
    <property type="protein sequence ID" value="MFC0583020.1"/>
    <property type="molecule type" value="Genomic_DNA"/>
</dbReference>